<dbReference type="Pfam" id="PF08220">
    <property type="entry name" value="HTH_DeoR"/>
    <property type="match status" value="1"/>
</dbReference>
<proteinExistence type="predicted"/>
<dbReference type="InterPro" id="IPR050313">
    <property type="entry name" value="Carb_Metab_HTH_regulators"/>
</dbReference>
<keyword evidence="2" id="KW-0804">Transcription</keyword>
<dbReference type="InterPro" id="IPR036390">
    <property type="entry name" value="WH_DNA-bd_sf"/>
</dbReference>
<dbReference type="PANTHER" id="PTHR30363:SF44">
    <property type="entry name" value="AGA OPERON TRANSCRIPTIONAL REPRESSOR-RELATED"/>
    <property type="match status" value="1"/>
</dbReference>
<sequence>MSLIGEERKEIILNILNFAGKVRTNELVEKLQVSSETIRRYLEELEGEQRLKRVYGGAIKINYDREEPSHLKREVLYAEEKQLIGQAASLLVQNNDVIVIDDGTTTQQIIPYLIHKQNVTILTGSFPALSLLMDYQNKGLLTGELYFIGGKVQPKHLRTSGALSVNMIENFHIDKAFLSIDGISMRQGITSYDVEKALVVKTYIDNAKTSIVMTDQSKIGLGTFYKICDLKEIDIIISGVCAPKDWKQELEDRDINWIVAQ</sequence>
<protein>
    <submittedName>
        <fullName evidence="4">DeoR/GlpR transcriptional regulator</fullName>
    </submittedName>
</protein>
<feature type="domain" description="HTH deoR-type" evidence="3">
    <location>
        <begin position="5"/>
        <end position="60"/>
    </location>
</feature>
<dbReference type="GO" id="GO:0003700">
    <property type="term" value="F:DNA-binding transcription factor activity"/>
    <property type="evidence" value="ECO:0007669"/>
    <property type="project" value="InterPro"/>
</dbReference>
<dbReference type="Pfam" id="PF00455">
    <property type="entry name" value="DeoRC"/>
    <property type="match status" value="1"/>
</dbReference>
<name>A0A3M8DU63_9BACL</name>
<evidence type="ECO:0000313" key="4">
    <source>
        <dbReference type="EMBL" id="RNB91733.1"/>
    </source>
</evidence>
<dbReference type="PRINTS" id="PR00037">
    <property type="entry name" value="HTHLACR"/>
</dbReference>
<reference evidence="4 5" key="1">
    <citation type="submission" date="2018-10" db="EMBL/GenBank/DDBJ databases">
        <title>Phylogenomics of Brevibacillus.</title>
        <authorList>
            <person name="Dunlap C."/>
        </authorList>
    </citation>
    <scope>NUCLEOTIDE SEQUENCE [LARGE SCALE GENOMIC DNA]</scope>
    <source>
        <strain evidence="4 5">JCM 15716</strain>
    </source>
</reference>
<dbReference type="AlphaFoldDB" id="A0A3M8DU63"/>
<comment type="caution">
    <text evidence="4">The sequence shown here is derived from an EMBL/GenBank/DDBJ whole genome shotgun (WGS) entry which is preliminary data.</text>
</comment>
<keyword evidence="5" id="KW-1185">Reference proteome</keyword>
<dbReference type="InterPro" id="IPR036388">
    <property type="entry name" value="WH-like_DNA-bd_sf"/>
</dbReference>
<dbReference type="SMART" id="SM00420">
    <property type="entry name" value="HTH_DEOR"/>
    <property type="match status" value="1"/>
</dbReference>
<keyword evidence="1" id="KW-0805">Transcription regulation</keyword>
<dbReference type="EMBL" id="RHHQ01000004">
    <property type="protein sequence ID" value="RNB91733.1"/>
    <property type="molecule type" value="Genomic_DNA"/>
</dbReference>
<evidence type="ECO:0000259" key="3">
    <source>
        <dbReference type="PROSITE" id="PS51000"/>
    </source>
</evidence>
<dbReference type="Gene3D" id="1.10.10.10">
    <property type="entry name" value="Winged helix-like DNA-binding domain superfamily/Winged helix DNA-binding domain"/>
    <property type="match status" value="1"/>
</dbReference>
<dbReference type="InterPro" id="IPR014036">
    <property type="entry name" value="DeoR-like_C"/>
</dbReference>
<dbReference type="InterPro" id="IPR001034">
    <property type="entry name" value="DeoR_HTH"/>
</dbReference>
<dbReference type="SUPFAM" id="SSF46785">
    <property type="entry name" value="Winged helix' DNA-binding domain"/>
    <property type="match status" value="1"/>
</dbReference>
<accession>A0A3M8DU63</accession>
<dbReference type="PANTHER" id="PTHR30363">
    <property type="entry name" value="HTH-TYPE TRANSCRIPTIONAL REGULATOR SRLR-RELATED"/>
    <property type="match status" value="1"/>
</dbReference>
<gene>
    <name evidence="4" type="ORF">EDM56_02975</name>
</gene>
<evidence type="ECO:0000256" key="2">
    <source>
        <dbReference type="ARBA" id="ARBA00023163"/>
    </source>
</evidence>
<dbReference type="PROSITE" id="PS51000">
    <property type="entry name" value="HTH_DEOR_2"/>
    <property type="match status" value="1"/>
</dbReference>
<dbReference type="RefSeq" id="WP_122916396.1">
    <property type="nucleotide sequence ID" value="NZ_RHHQ01000004.1"/>
</dbReference>
<organism evidence="4 5">
    <name type="scientific">Brevibacillus fluminis</name>
    <dbReference type="NCBI Taxonomy" id="511487"/>
    <lineage>
        <taxon>Bacteria</taxon>
        <taxon>Bacillati</taxon>
        <taxon>Bacillota</taxon>
        <taxon>Bacilli</taxon>
        <taxon>Bacillales</taxon>
        <taxon>Paenibacillaceae</taxon>
        <taxon>Brevibacillus</taxon>
    </lineage>
</organism>
<dbReference type="SMART" id="SM01134">
    <property type="entry name" value="DeoRC"/>
    <property type="match status" value="1"/>
</dbReference>
<dbReference type="InterPro" id="IPR037171">
    <property type="entry name" value="NagB/RpiA_transferase-like"/>
</dbReference>
<dbReference type="OrthoDB" id="9797223at2"/>
<dbReference type="Proteomes" id="UP000271031">
    <property type="component" value="Unassembled WGS sequence"/>
</dbReference>
<evidence type="ECO:0000256" key="1">
    <source>
        <dbReference type="ARBA" id="ARBA00023015"/>
    </source>
</evidence>
<evidence type="ECO:0000313" key="5">
    <source>
        <dbReference type="Proteomes" id="UP000271031"/>
    </source>
</evidence>
<dbReference type="SUPFAM" id="SSF100950">
    <property type="entry name" value="NagB/RpiA/CoA transferase-like"/>
    <property type="match status" value="1"/>
</dbReference>
<dbReference type="Gene3D" id="3.40.50.1360">
    <property type="match status" value="1"/>
</dbReference>